<evidence type="ECO:0000313" key="1">
    <source>
        <dbReference type="EMBL" id="CAI4012530.1"/>
    </source>
</evidence>
<evidence type="ECO:0000313" key="3">
    <source>
        <dbReference type="Proteomes" id="UP001152797"/>
    </source>
</evidence>
<protein>
    <submittedName>
        <fullName evidence="1">Uncharacterized protein</fullName>
    </submittedName>
</protein>
<keyword evidence="3" id="KW-1185">Reference proteome</keyword>
<accession>A0A9P1DLL5</accession>
<dbReference type="EMBL" id="CAMXCT030005512">
    <property type="protein sequence ID" value="CAL4799842.1"/>
    <property type="molecule type" value="Genomic_DNA"/>
</dbReference>
<reference evidence="1" key="1">
    <citation type="submission" date="2022-10" db="EMBL/GenBank/DDBJ databases">
        <authorList>
            <person name="Chen Y."/>
            <person name="Dougan E. K."/>
            <person name="Chan C."/>
            <person name="Rhodes N."/>
            <person name="Thang M."/>
        </authorList>
    </citation>
    <scope>NUCLEOTIDE SEQUENCE</scope>
</reference>
<dbReference type="EMBL" id="CAMXCT020005512">
    <property type="protein sequence ID" value="CAL1165905.1"/>
    <property type="molecule type" value="Genomic_DNA"/>
</dbReference>
<organism evidence="1">
    <name type="scientific">Cladocopium goreaui</name>
    <dbReference type="NCBI Taxonomy" id="2562237"/>
    <lineage>
        <taxon>Eukaryota</taxon>
        <taxon>Sar</taxon>
        <taxon>Alveolata</taxon>
        <taxon>Dinophyceae</taxon>
        <taxon>Suessiales</taxon>
        <taxon>Symbiodiniaceae</taxon>
        <taxon>Cladocopium</taxon>
    </lineage>
</organism>
<comment type="caution">
    <text evidence="1">The sequence shown here is derived from an EMBL/GenBank/DDBJ whole genome shotgun (WGS) entry which is preliminary data.</text>
</comment>
<gene>
    <name evidence="1" type="ORF">C1SCF055_LOCUS37582</name>
</gene>
<evidence type="ECO:0000313" key="2">
    <source>
        <dbReference type="EMBL" id="CAL1165905.1"/>
    </source>
</evidence>
<dbReference type="AlphaFoldDB" id="A0A9P1DLL5"/>
<name>A0A9P1DLL5_9DINO</name>
<reference evidence="2" key="2">
    <citation type="submission" date="2024-04" db="EMBL/GenBank/DDBJ databases">
        <authorList>
            <person name="Chen Y."/>
            <person name="Shah S."/>
            <person name="Dougan E. K."/>
            <person name="Thang M."/>
            <person name="Chan C."/>
        </authorList>
    </citation>
    <scope>NUCLEOTIDE SEQUENCE [LARGE SCALE GENOMIC DNA]</scope>
</reference>
<dbReference type="EMBL" id="CAMXCT010005512">
    <property type="protein sequence ID" value="CAI4012530.1"/>
    <property type="molecule type" value="Genomic_DNA"/>
</dbReference>
<proteinExistence type="predicted"/>
<sequence length="189" mass="21112">MEYSAWGWDFAVMRRKKSSAPTAVAPGVLQLERRSEKTEAPELSPVEVANVIKVTLKLSESFADSDNCKGFYHGGSSLRQRLERPALRDEFRESPPVQVASASNPNRYPLVVKPGDRCILPPTLPEDLPAVVLEEFLALQDCGRAWSCPERDGEPHVLGAMVHELAMFGRIRMLQFCFAVFAKPGEYSY</sequence>
<dbReference type="Proteomes" id="UP001152797">
    <property type="component" value="Unassembled WGS sequence"/>
</dbReference>